<reference evidence="2 3" key="1">
    <citation type="journal article" date="2014" name="Nat. Genet.">
        <title>Genome sequence of the hot pepper provides insights into the evolution of pungency in Capsicum species.</title>
        <authorList>
            <person name="Kim S."/>
            <person name="Park M."/>
            <person name="Yeom S.I."/>
            <person name="Kim Y.M."/>
            <person name="Lee J.M."/>
            <person name="Lee H.A."/>
            <person name="Seo E."/>
            <person name="Choi J."/>
            <person name="Cheong K."/>
            <person name="Kim K.T."/>
            <person name="Jung K."/>
            <person name="Lee G.W."/>
            <person name="Oh S.K."/>
            <person name="Bae C."/>
            <person name="Kim S.B."/>
            <person name="Lee H.Y."/>
            <person name="Kim S.Y."/>
            <person name="Kim M.S."/>
            <person name="Kang B.C."/>
            <person name="Jo Y.D."/>
            <person name="Yang H.B."/>
            <person name="Jeong H.J."/>
            <person name="Kang W.H."/>
            <person name="Kwon J.K."/>
            <person name="Shin C."/>
            <person name="Lim J.Y."/>
            <person name="Park J.H."/>
            <person name="Huh J.H."/>
            <person name="Kim J.S."/>
            <person name="Kim B.D."/>
            <person name="Cohen O."/>
            <person name="Paran I."/>
            <person name="Suh M.C."/>
            <person name="Lee S.B."/>
            <person name="Kim Y.K."/>
            <person name="Shin Y."/>
            <person name="Noh S.J."/>
            <person name="Park J."/>
            <person name="Seo Y.S."/>
            <person name="Kwon S.Y."/>
            <person name="Kim H.A."/>
            <person name="Park J.M."/>
            <person name="Kim H.J."/>
            <person name="Choi S.B."/>
            <person name="Bosland P.W."/>
            <person name="Reeves G."/>
            <person name="Jo S.H."/>
            <person name="Lee B.W."/>
            <person name="Cho H.T."/>
            <person name="Choi H.S."/>
            <person name="Lee M.S."/>
            <person name="Yu Y."/>
            <person name="Do Choi Y."/>
            <person name="Park B.S."/>
            <person name="van Deynze A."/>
            <person name="Ashrafi H."/>
            <person name="Hill T."/>
            <person name="Kim W.T."/>
            <person name="Pai H.S."/>
            <person name="Ahn H.K."/>
            <person name="Yeam I."/>
            <person name="Giovannoni J.J."/>
            <person name="Rose J.K."/>
            <person name="Sorensen I."/>
            <person name="Lee S.J."/>
            <person name="Kim R.W."/>
            <person name="Choi I.Y."/>
            <person name="Choi B.S."/>
            <person name="Lim J.S."/>
            <person name="Lee Y.H."/>
            <person name="Choi D."/>
        </authorList>
    </citation>
    <scope>NUCLEOTIDE SEQUENCE [LARGE SCALE GENOMIC DNA]</scope>
    <source>
        <strain evidence="3">cv. CM334</strain>
    </source>
</reference>
<reference evidence="2 3" key="2">
    <citation type="journal article" date="2017" name="Genome Biol.">
        <title>New reference genome sequences of hot pepper reveal the massive evolution of plant disease-resistance genes by retroduplication.</title>
        <authorList>
            <person name="Kim S."/>
            <person name="Park J."/>
            <person name="Yeom S.I."/>
            <person name="Kim Y.M."/>
            <person name="Seo E."/>
            <person name="Kim K.T."/>
            <person name="Kim M.S."/>
            <person name="Lee J.M."/>
            <person name="Cheong K."/>
            <person name="Shin H.S."/>
            <person name="Kim S.B."/>
            <person name="Han K."/>
            <person name="Lee J."/>
            <person name="Park M."/>
            <person name="Lee H.A."/>
            <person name="Lee H.Y."/>
            <person name="Lee Y."/>
            <person name="Oh S."/>
            <person name="Lee J.H."/>
            <person name="Choi E."/>
            <person name="Choi E."/>
            <person name="Lee S.E."/>
            <person name="Jeon J."/>
            <person name="Kim H."/>
            <person name="Choi G."/>
            <person name="Song H."/>
            <person name="Lee J."/>
            <person name="Lee S.C."/>
            <person name="Kwon J.K."/>
            <person name="Lee H.Y."/>
            <person name="Koo N."/>
            <person name="Hong Y."/>
            <person name="Kim R.W."/>
            <person name="Kang W.H."/>
            <person name="Huh J.H."/>
            <person name="Kang B.C."/>
            <person name="Yang T.J."/>
            <person name="Lee Y.H."/>
            <person name="Bennetzen J.L."/>
            <person name="Choi D."/>
        </authorList>
    </citation>
    <scope>NUCLEOTIDE SEQUENCE [LARGE SCALE GENOMIC DNA]</scope>
    <source>
        <strain evidence="3">cv. CM334</strain>
    </source>
</reference>
<organism evidence="2 3">
    <name type="scientific">Capsicum annuum</name>
    <name type="common">Capsicum pepper</name>
    <dbReference type="NCBI Taxonomy" id="4072"/>
    <lineage>
        <taxon>Eukaryota</taxon>
        <taxon>Viridiplantae</taxon>
        <taxon>Streptophyta</taxon>
        <taxon>Embryophyta</taxon>
        <taxon>Tracheophyta</taxon>
        <taxon>Spermatophyta</taxon>
        <taxon>Magnoliopsida</taxon>
        <taxon>eudicotyledons</taxon>
        <taxon>Gunneridae</taxon>
        <taxon>Pentapetalae</taxon>
        <taxon>asterids</taxon>
        <taxon>lamiids</taxon>
        <taxon>Solanales</taxon>
        <taxon>Solanaceae</taxon>
        <taxon>Solanoideae</taxon>
        <taxon>Capsiceae</taxon>
        <taxon>Capsicum</taxon>
    </lineage>
</organism>
<name>A0A2G2ZL93_CAPAN</name>
<gene>
    <name evidence="2" type="ORF">T459_11210</name>
</gene>
<comment type="caution">
    <text evidence="2">The sequence shown here is derived from an EMBL/GenBank/DDBJ whole genome shotgun (WGS) entry which is preliminary data.</text>
</comment>
<dbReference type="EMBL" id="AYRZ02000004">
    <property type="protein sequence ID" value="PHT82767.1"/>
    <property type="molecule type" value="Genomic_DNA"/>
</dbReference>
<proteinExistence type="predicted"/>
<accession>A0A2G2ZL93</accession>
<keyword evidence="3" id="KW-1185">Reference proteome</keyword>
<sequence length="230" mass="25418">MASLNQGFLFIALFVAISVNLSCSPKVMALRDLPIDVAKMKENFFIPLDNEMTCFRSCTSDPDCSDGWEFQILVVKLIIVPSEPNGPKTMGNNGTLGSVQVKSFFLNIHPQLGPIFVGQLINLLNKLNPRLGLYFLPEVYSSPALKENMGDGFQFLLIEMTTRVNIYPYTDKVYIGGELVKGKKPKKGLNLVGSIGFPDSLKMIGFFRSASLRIIYGLIDTISCEHPITG</sequence>
<keyword evidence="1" id="KW-0732">Signal</keyword>
<evidence type="ECO:0000256" key="1">
    <source>
        <dbReference type="SAM" id="SignalP"/>
    </source>
</evidence>
<feature type="chain" id="PRO_5013740528" evidence="1">
    <location>
        <begin position="30"/>
        <end position="230"/>
    </location>
</feature>
<evidence type="ECO:0000313" key="3">
    <source>
        <dbReference type="Proteomes" id="UP000222542"/>
    </source>
</evidence>
<protein>
    <submittedName>
        <fullName evidence="2">Uncharacterized protein</fullName>
    </submittedName>
</protein>
<evidence type="ECO:0000313" key="2">
    <source>
        <dbReference type="EMBL" id="PHT82767.1"/>
    </source>
</evidence>
<dbReference type="AlphaFoldDB" id="A0A2G2ZL93"/>
<dbReference type="Gramene" id="PHT82767">
    <property type="protein sequence ID" value="PHT82767"/>
    <property type="gene ID" value="T459_11210"/>
</dbReference>
<feature type="signal peptide" evidence="1">
    <location>
        <begin position="1"/>
        <end position="29"/>
    </location>
</feature>
<dbReference type="Proteomes" id="UP000222542">
    <property type="component" value="Unassembled WGS sequence"/>
</dbReference>